<feature type="compositionally biased region" description="Polar residues" evidence="1">
    <location>
        <begin position="279"/>
        <end position="292"/>
    </location>
</feature>
<feature type="region of interest" description="Disordered" evidence="1">
    <location>
        <begin position="372"/>
        <end position="422"/>
    </location>
</feature>
<feature type="transmembrane region" description="Helical" evidence="2">
    <location>
        <begin position="14"/>
        <end position="35"/>
    </location>
</feature>
<protein>
    <submittedName>
        <fullName evidence="3">Uncharacterized protein</fullName>
    </submittedName>
</protein>
<accession>A0A3D8SSZ4</accession>
<feature type="region of interest" description="Disordered" evidence="1">
    <location>
        <begin position="102"/>
        <end position="192"/>
    </location>
</feature>
<dbReference type="EMBL" id="PDLM01000001">
    <property type="protein sequence ID" value="RDW88888.1"/>
    <property type="molecule type" value="Genomic_DNA"/>
</dbReference>
<proteinExistence type="predicted"/>
<dbReference type="PANTHER" id="PTHR40623:SF2">
    <property type="entry name" value="INTEGRAL MEMBRANE PROTEIN"/>
    <property type="match status" value="1"/>
</dbReference>
<feature type="region of interest" description="Disordered" evidence="1">
    <location>
        <begin position="279"/>
        <end position="304"/>
    </location>
</feature>
<sequence>MGSFFNSWALWEKMTFVLALAIFAVFCAGALKVVWRNRFVKKHEKLDIEKKAKIQELRKSGQFVKPKSQDIPFGVRAIQSGIQVDGIWISGKDLPARESLQLGHHAGSSSDSSSESVNRQSFKARPPGERNKSRGRDKRPSVQAQRGSIAVHQVLHNNSRPPSSGPSGYSSYKPRRSSHLRFGSYGDTEYDGDTLAQLEGQRQSFNKTHKFGSGEAEAQSDDASSGHGADNERSSTDSESSIKSALEKQGLTSQPPLRIASFQGSPKLVQSTEHQEPLQAQFSNGDYISVSPTEPERLQLSGSSSSRISVNAVKQVAEDHSPEESHVISVAQEPQAIERSESFAPGELHINRNSRVVNSGFEVLPAGTFGIPTEFKSSETGSSQTWQQQVEDERDRRQSQKLHKKGRTSINLGRASFGNDRP</sequence>
<comment type="caution">
    <text evidence="3">The sequence shown here is derived from an EMBL/GenBank/DDBJ whole genome shotgun (WGS) entry which is preliminary data.</text>
</comment>
<evidence type="ECO:0000313" key="3">
    <source>
        <dbReference type="EMBL" id="RDW88888.1"/>
    </source>
</evidence>
<organism evidence="3 4">
    <name type="scientific">Coleophoma cylindrospora</name>
    <dbReference type="NCBI Taxonomy" id="1849047"/>
    <lineage>
        <taxon>Eukaryota</taxon>
        <taxon>Fungi</taxon>
        <taxon>Dikarya</taxon>
        <taxon>Ascomycota</taxon>
        <taxon>Pezizomycotina</taxon>
        <taxon>Leotiomycetes</taxon>
        <taxon>Helotiales</taxon>
        <taxon>Dermateaceae</taxon>
        <taxon>Coleophoma</taxon>
    </lineage>
</organism>
<evidence type="ECO:0000313" key="4">
    <source>
        <dbReference type="Proteomes" id="UP000256645"/>
    </source>
</evidence>
<evidence type="ECO:0000256" key="2">
    <source>
        <dbReference type="SAM" id="Phobius"/>
    </source>
</evidence>
<reference evidence="3 4" key="1">
    <citation type="journal article" date="2018" name="IMA Fungus">
        <title>IMA Genome-F 9: Draft genome sequence of Annulohypoxylon stygium, Aspergillus mulundensis, Berkeleyomyces basicola (syn. Thielaviopsis basicola), Ceratocystis smalleyi, two Cercospora beticola strains, Coleophoma cylindrospora, Fusarium fracticaudum, Phialophora cf. hyalina, and Morchella septimelata.</title>
        <authorList>
            <person name="Wingfield B.D."/>
            <person name="Bills G.F."/>
            <person name="Dong Y."/>
            <person name="Huang W."/>
            <person name="Nel W.J."/>
            <person name="Swalarsk-Parry B.S."/>
            <person name="Vaghefi N."/>
            <person name="Wilken P.M."/>
            <person name="An Z."/>
            <person name="de Beer Z.W."/>
            <person name="De Vos L."/>
            <person name="Chen L."/>
            <person name="Duong T.A."/>
            <person name="Gao Y."/>
            <person name="Hammerbacher A."/>
            <person name="Kikkert J.R."/>
            <person name="Li Y."/>
            <person name="Li H."/>
            <person name="Li K."/>
            <person name="Li Q."/>
            <person name="Liu X."/>
            <person name="Ma X."/>
            <person name="Naidoo K."/>
            <person name="Pethybridge S.J."/>
            <person name="Sun J."/>
            <person name="Steenkamp E.T."/>
            <person name="van der Nest M.A."/>
            <person name="van Wyk S."/>
            <person name="Wingfield M.J."/>
            <person name="Xiong C."/>
            <person name="Yue Q."/>
            <person name="Zhang X."/>
        </authorList>
    </citation>
    <scope>NUCLEOTIDE SEQUENCE [LARGE SCALE GENOMIC DNA]</scope>
    <source>
        <strain evidence="3 4">BP6252</strain>
    </source>
</reference>
<feature type="compositionally biased region" description="Basic and acidic residues" evidence="1">
    <location>
        <begin position="126"/>
        <end position="140"/>
    </location>
</feature>
<dbReference type="OrthoDB" id="5426165at2759"/>
<feature type="region of interest" description="Disordered" evidence="1">
    <location>
        <begin position="210"/>
        <end position="259"/>
    </location>
</feature>
<gene>
    <name evidence="3" type="ORF">BP6252_00920</name>
</gene>
<dbReference type="STRING" id="1849047.A0A3D8SSZ4"/>
<keyword evidence="2" id="KW-0812">Transmembrane</keyword>
<dbReference type="AlphaFoldDB" id="A0A3D8SSZ4"/>
<dbReference type="PANTHER" id="PTHR40623">
    <property type="entry name" value="INTEGRAL MEMBRANE PROTEIN"/>
    <property type="match status" value="1"/>
</dbReference>
<evidence type="ECO:0000256" key="1">
    <source>
        <dbReference type="SAM" id="MobiDB-lite"/>
    </source>
</evidence>
<dbReference type="Proteomes" id="UP000256645">
    <property type="component" value="Unassembled WGS sequence"/>
</dbReference>
<keyword evidence="2" id="KW-1133">Transmembrane helix</keyword>
<keyword evidence="2" id="KW-0472">Membrane</keyword>
<keyword evidence="4" id="KW-1185">Reference proteome</keyword>
<feature type="compositionally biased region" description="Low complexity" evidence="1">
    <location>
        <begin position="159"/>
        <end position="172"/>
    </location>
</feature>
<name>A0A3D8SSZ4_9HELO</name>